<reference evidence="2" key="1">
    <citation type="submission" date="2022-11" db="UniProtKB">
        <authorList>
            <consortium name="WormBaseParasite"/>
        </authorList>
    </citation>
    <scope>IDENTIFICATION</scope>
</reference>
<dbReference type="WBParaSite" id="PS1159_v2.g9123.t1">
    <property type="protein sequence ID" value="PS1159_v2.g9123.t1"/>
    <property type="gene ID" value="PS1159_v2.g9123"/>
</dbReference>
<proteinExistence type="predicted"/>
<protein>
    <submittedName>
        <fullName evidence="2">Cation-transporting P-type ATPase C-terminal domain-containing protein</fullName>
    </submittedName>
</protein>
<sequence length="120" mass="13717">MIQALAGFLTSTAAMEQNSFCLDRLIYIRSKWDDKAFENLEDSHGKKWSYSNRLTLERSCHASCFFAIVVLHWVDLLFSRTCTNSLVTQGFSNNVLNTGLFSTIVISMVIVYIPYIDQMC</sequence>
<accession>A0AC35GV40</accession>
<dbReference type="Proteomes" id="UP000887580">
    <property type="component" value="Unplaced"/>
</dbReference>
<name>A0AC35GV40_9BILA</name>
<evidence type="ECO:0000313" key="1">
    <source>
        <dbReference type="Proteomes" id="UP000887580"/>
    </source>
</evidence>
<organism evidence="1 2">
    <name type="scientific">Panagrolaimus sp. PS1159</name>
    <dbReference type="NCBI Taxonomy" id="55785"/>
    <lineage>
        <taxon>Eukaryota</taxon>
        <taxon>Metazoa</taxon>
        <taxon>Ecdysozoa</taxon>
        <taxon>Nematoda</taxon>
        <taxon>Chromadorea</taxon>
        <taxon>Rhabditida</taxon>
        <taxon>Tylenchina</taxon>
        <taxon>Panagrolaimomorpha</taxon>
        <taxon>Panagrolaimoidea</taxon>
        <taxon>Panagrolaimidae</taxon>
        <taxon>Panagrolaimus</taxon>
    </lineage>
</organism>
<evidence type="ECO:0000313" key="2">
    <source>
        <dbReference type="WBParaSite" id="PS1159_v2.g9123.t1"/>
    </source>
</evidence>